<name>A0A1U7XF56_NICSY</name>
<keyword evidence="1" id="KW-0472">Membrane</keyword>
<reference evidence="2" key="1">
    <citation type="journal article" date="2013" name="Genome Biol.">
        <title>Reference genomes and transcriptomes of Nicotiana sylvestris and Nicotiana tomentosiformis.</title>
        <authorList>
            <person name="Sierro N."/>
            <person name="Battey J.N."/>
            <person name="Ouadi S."/>
            <person name="Bovet L."/>
            <person name="Goepfert S."/>
            <person name="Bakaher N."/>
            <person name="Peitsch M.C."/>
            <person name="Ivanov N.V."/>
        </authorList>
    </citation>
    <scope>NUCLEOTIDE SEQUENCE [LARGE SCALE GENOMIC DNA]</scope>
</reference>
<proteinExistence type="predicted"/>
<feature type="transmembrane region" description="Helical" evidence="1">
    <location>
        <begin position="12"/>
        <end position="30"/>
    </location>
</feature>
<dbReference type="RefSeq" id="XP_009790707.1">
    <property type="nucleotide sequence ID" value="XM_009792405.1"/>
</dbReference>
<accession>A0A1U7XF56</accession>
<dbReference type="AlphaFoldDB" id="A0A1U7XF56"/>
<keyword evidence="1" id="KW-1133">Transmembrane helix</keyword>
<protein>
    <submittedName>
        <fullName evidence="3">Uncharacterized protein LOC104238124</fullName>
    </submittedName>
</protein>
<sequence>MNDVEPGCLRSQFLGFFFIIWEYAILQIFWRGRPPRYSMLGGFGRVDIHQTRVAAYRSCLNRLGPYLSARFNPEITASYSALLLVMSYGLGNHFTDWNFEYES</sequence>
<keyword evidence="1" id="KW-0812">Transmembrane</keyword>
<gene>
    <name evidence="3" type="primary">LOC104238124</name>
</gene>
<keyword evidence="2" id="KW-1185">Reference proteome</keyword>
<evidence type="ECO:0000313" key="2">
    <source>
        <dbReference type="Proteomes" id="UP000189701"/>
    </source>
</evidence>
<organism evidence="2 3">
    <name type="scientific">Nicotiana sylvestris</name>
    <name type="common">Wood tobacco</name>
    <name type="synonym">South American tobacco</name>
    <dbReference type="NCBI Taxonomy" id="4096"/>
    <lineage>
        <taxon>Eukaryota</taxon>
        <taxon>Viridiplantae</taxon>
        <taxon>Streptophyta</taxon>
        <taxon>Embryophyta</taxon>
        <taxon>Tracheophyta</taxon>
        <taxon>Spermatophyta</taxon>
        <taxon>Magnoliopsida</taxon>
        <taxon>eudicotyledons</taxon>
        <taxon>Gunneridae</taxon>
        <taxon>Pentapetalae</taxon>
        <taxon>asterids</taxon>
        <taxon>lamiids</taxon>
        <taxon>Solanales</taxon>
        <taxon>Solanaceae</taxon>
        <taxon>Nicotianoideae</taxon>
        <taxon>Nicotianeae</taxon>
        <taxon>Nicotiana</taxon>
    </lineage>
</organism>
<evidence type="ECO:0000256" key="1">
    <source>
        <dbReference type="SAM" id="Phobius"/>
    </source>
</evidence>
<evidence type="ECO:0000313" key="3">
    <source>
        <dbReference type="RefSeq" id="XP_009790707.1"/>
    </source>
</evidence>
<dbReference type="Proteomes" id="UP000189701">
    <property type="component" value="Unplaced"/>
</dbReference>
<reference evidence="3" key="2">
    <citation type="submission" date="2025-08" db="UniProtKB">
        <authorList>
            <consortium name="RefSeq"/>
        </authorList>
    </citation>
    <scope>IDENTIFICATION</scope>
    <source>
        <tissue evidence="3">Leaf</tissue>
    </source>
</reference>